<dbReference type="GO" id="GO:0008234">
    <property type="term" value="F:cysteine-type peptidase activity"/>
    <property type="evidence" value="ECO:0007669"/>
    <property type="project" value="UniProtKB-KW"/>
</dbReference>
<evidence type="ECO:0000256" key="4">
    <source>
        <dbReference type="ARBA" id="ARBA00022807"/>
    </source>
</evidence>
<evidence type="ECO:0008006" key="10">
    <source>
        <dbReference type="Google" id="ProtNLM"/>
    </source>
</evidence>
<dbReference type="KEGG" id="cpor:BED41_03575"/>
<dbReference type="InterPro" id="IPR039439">
    <property type="entry name" value="SH3b1_dom"/>
</dbReference>
<keyword evidence="4" id="KW-0788">Thiol protease</keyword>
<keyword evidence="3" id="KW-0378">Hydrolase</keyword>
<evidence type="ECO:0000256" key="2">
    <source>
        <dbReference type="ARBA" id="ARBA00022670"/>
    </source>
</evidence>
<protein>
    <recommendedName>
        <fullName evidence="10">NlpC/P60 domain-containing protein</fullName>
    </recommendedName>
</protein>
<evidence type="ECO:0000313" key="8">
    <source>
        <dbReference type="EMBL" id="ANZ44251.1"/>
    </source>
</evidence>
<keyword evidence="2" id="KW-0645">Protease</keyword>
<dbReference type="InterPro" id="IPR027017">
    <property type="entry name" value="P60_peptidase_YkfC"/>
</dbReference>
<evidence type="ECO:0000256" key="3">
    <source>
        <dbReference type="ARBA" id="ARBA00022801"/>
    </source>
</evidence>
<dbReference type="SUPFAM" id="SSF54001">
    <property type="entry name" value="Cysteine proteinases"/>
    <property type="match status" value="1"/>
</dbReference>
<dbReference type="GeneID" id="83056932"/>
<dbReference type="OrthoDB" id="9808890at2"/>
<dbReference type="RefSeq" id="WP_066743193.1">
    <property type="nucleotide sequence ID" value="NZ_CP016757.1"/>
</dbReference>
<accession>A0A1B2I2P7</accession>
<dbReference type="PROSITE" id="PS51257">
    <property type="entry name" value="PROKAR_LIPOPROTEIN"/>
    <property type="match status" value="1"/>
</dbReference>
<keyword evidence="9" id="KW-1185">Reference proteome</keyword>
<gene>
    <name evidence="8" type="ORF">BED41_03575</name>
</gene>
<feature type="signal peptide" evidence="5">
    <location>
        <begin position="1"/>
        <end position="19"/>
    </location>
</feature>
<evidence type="ECO:0000256" key="5">
    <source>
        <dbReference type="SAM" id="SignalP"/>
    </source>
</evidence>
<evidence type="ECO:0000259" key="6">
    <source>
        <dbReference type="Pfam" id="PF00877"/>
    </source>
</evidence>
<dbReference type="Pfam" id="PF00877">
    <property type="entry name" value="NLPC_P60"/>
    <property type="match status" value="1"/>
</dbReference>
<name>A0A1B2I2P7_9BACT</name>
<proteinExistence type="inferred from homology"/>
<dbReference type="PIRSF" id="PIRSF019015">
    <property type="entry name" value="P60_peptidase_YkfC"/>
    <property type="match status" value="1"/>
</dbReference>
<dbReference type="GO" id="GO:0006508">
    <property type="term" value="P:proteolysis"/>
    <property type="evidence" value="ECO:0007669"/>
    <property type="project" value="UniProtKB-KW"/>
</dbReference>
<dbReference type="EMBL" id="CP016757">
    <property type="protein sequence ID" value="ANZ44251.1"/>
    <property type="molecule type" value="Genomic_DNA"/>
</dbReference>
<dbReference type="InterPro" id="IPR038765">
    <property type="entry name" value="Papain-like_cys_pep_sf"/>
</dbReference>
<keyword evidence="5" id="KW-0732">Signal</keyword>
<dbReference type="Gene3D" id="3.90.1720.10">
    <property type="entry name" value="endopeptidase domain like (from Nostoc punctiforme)"/>
    <property type="match status" value="1"/>
</dbReference>
<comment type="similarity">
    <text evidence="1">Belongs to the peptidase C40 family.</text>
</comment>
<feature type="domain" description="NlpC/P60" evidence="6">
    <location>
        <begin position="313"/>
        <end position="392"/>
    </location>
</feature>
<reference evidence="8" key="1">
    <citation type="submission" date="2016-08" db="EMBL/GenBank/DDBJ databases">
        <title>Complete genome of Cloacibacillus porcorum.</title>
        <authorList>
            <person name="Looft T."/>
            <person name="Bayles D.O."/>
            <person name="Alt D.P."/>
        </authorList>
    </citation>
    <scope>NUCLEOTIDE SEQUENCE [LARGE SCALE GENOMIC DNA]</scope>
    <source>
        <strain evidence="8">CL-84</strain>
    </source>
</reference>
<evidence type="ECO:0000313" key="9">
    <source>
        <dbReference type="Proteomes" id="UP000093044"/>
    </source>
</evidence>
<feature type="chain" id="PRO_5008538854" description="NlpC/P60 domain-containing protein" evidence="5">
    <location>
        <begin position="20"/>
        <end position="449"/>
    </location>
</feature>
<organism evidence="8 9">
    <name type="scientific">Cloacibacillus porcorum</name>
    <dbReference type="NCBI Taxonomy" id="1197717"/>
    <lineage>
        <taxon>Bacteria</taxon>
        <taxon>Thermotogati</taxon>
        <taxon>Synergistota</taxon>
        <taxon>Synergistia</taxon>
        <taxon>Synergistales</taxon>
        <taxon>Synergistaceae</taxon>
        <taxon>Cloacibacillus</taxon>
    </lineage>
</organism>
<dbReference type="Pfam" id="PF12913">
    <property type="entry name" value="SH3_6"/>
    <property type="match status" value="1"/>
</dbReference>
<feature type="domain" description="SH3b1" evidence="7">
    <location>
        <begin position="154"/>
        <end position="198"/>
    </location>
</feature>
<sequence length="449" mass="48863">MKKFIAAIILILLGSAACASEPAKNFCGATDNMLSADYWIEHTKRARQTILTLEETAALSRKIKDTPGTHCTDILAYPAILPRSLILQKMKSFSTRPQGRRYIGAAEAGEGFWRRVEENADTGAVKETEMIRFGVAVKNGLIKTLPCEEPLYSGADDILFDMNVESAVKIWEPLAVLHESADGEYFFVESPCCAGWIKKDGVALTDKKTLKELAARDFYVVTGSRVTTDIRTSEPEAGRREFFMGTKLPAADGAVSVGGVSTAFSRGVLVPERGVNGSLRAVAERIPLGAELSHGYLPYTQANVIRQAFKMLGERYGWGGTYGSRDCSAFIRDIYLTFGIELPRNSLQQALTPAERTDAAKLTAAEREKLLAGSPAGTLVQMPGHIMLYLGTIKGKPYIIHSVYALAPSDAGGADGVTVLNCVAVTDMEMRRRNGSRIIDNIANINIIR</sequence>
<evidence type="ECO:0000259" key="7">
    <source>
        <dbReference type="Pfam" id="PF12913"/>
    </source>
</evidence>
<dbReference type="STRING" id="1197717.BED41_03575"/>
<dbReference type="Proteomes" id="UP000093044">
    <property type="component" value="Chromosome"/>
</dbReference>
<dbReference type="InterPro" id="IPR000064">
    <property type="entry name" value="NLP_P60_dom"/>
</dbReference>
<dbReference type="AlphaFoldDB" id="A0A1B2I2P7"/>
<evidence type="ECO:0000256" key="1">
    <source>
        <dbReference type="ARBA" id="ARBA00007074"/>
    </source>
</evidence>